<gene>
    <name evidence="3" type="ORF">IFJ75_05595</name>
</gene>
<organism evidence="3 4">
    <name type="scientific">Brevundimonas goettingensis</name>
    <dbReference type="NCBI Taxonomy" id="2774190"/>
    <lineage>
        <taxon>Bacteria</taxon>
        <taxon>Pseudomonadati</taxon>
        <taxon>Pseudomonadota</taxon>
        <taxon>Alphaproteobacteria</taxon>
        <taxon>Caulobacterales</taxon>
        <taxon>Caulobacteraceae</taxon>
        <taxon>Brevundimonas</taxon>
    </lineage>
</organism>
<evidence type="ECO:0000313" key="4">
    <source>
        <dbReference type="Proteomes" id="UP000663918"/>
    </source>
</evidence>
<dbReference type="Proteomes" id="UP000663918">
    <property type="component" value="Chromosome"/>
</dbReference>
<keyword evidence="4" id="KW-1185">Reference proteome</keyword>
<evidence type="ECO:0000256" key="2">
    <source>
        <dbReference type="SAM" id="Phobius"/>
    </source>
</evidence>
<dbReference type="InterPro" id="IPR016989">
    <property type="entry name" value="Atp1_alphaprobac"/>
</dbReference>
<keyword evidence="2" id="KW-1133">Transmembrane helix</keyword>
<keyword evidence="2" id="KW-0812">Transmembrane</keyword>
<reference evidence="3" key="1">
    <citation type="submission" date="2020-09" db="EMBL/GenBank/DDBJ databases">
        <title>Brevundimonas sp. LVF2 isolated from a puddle in Goettingen, Germany.</title>
        <authorList>
            <person name="Friedrich I."/>
            <person name="Klassen A."/>
            <person name="Hannes N."/>
            <person name="Schneider D."/>
            <person name="Hertel R."/>
            <person name="Daniel R."/>
        </authorList>
    </citation>
    <scope>NUCLEOTIDE SEQUENCE</scope>
    <source>
        <strain evidence="3">LVF2</strain>
    </source>
</reference>
<dbReference type="GO" id="GO:0045259">
    <property type="term" value="C:proton-transporting ATP synthase complex"/>
    <property type="evidence" value="ECO:0007669"/>
    <property type="project" value="UniProtKB-UniRule"/>
</dbReference>
<feature type="transmembrane region" description="Helical" evidence="2">
    <location>
        <begin position="46"/>
        <end position="64"/>
    </location>
</feature>
<evidence type="ECO:0000313" key="3">
    <source>
        <dbReference type="EMBL" id="QTC92363.1"/>
    </source>
</evidence>
<keyword evidence="1" id="KW-0813">Transport</keyword>
<comment type="similarity">
    <text evidence="1">Belongs to the bacterial AtpI family.</text>
</comment>
<sequence>MSQPTESREEAIKRLNDSASSLEARTRSQISQELAGQKAASQAWRILADLLGGVFVGLILGLLVDRFANTSPWGTIGGVLLGFGVSLWMGWRTSQRLMAEAKATGVEPETVPLDEDEED</sequence>
<accession>A0A975GWY2</accession>
<name>A0A975GWY2_9CAUL</name>
<dbReference type="Pfam" id="PF09527">
    <property type="entry name" value="ATPase_gene1"/>
    <property type="match status" value="1"/>
</dbReference>
<comment type="function">
    <text evidence="1">A possible function for this protein is to guide the assembly of the membrane sector of the ATPase enzyme complex.</text>
</comment>
<keyword evidence="1" id="KW-0375">Hydrogen ion transport</keyword>
<evidence type="ECO:0000256" key="1">
    <source>
        <dbReference type="PIRNR" id="PIRNR032126"/>
    </source>
</evidence>
<feature type="transmembrane region" description="Helical" evidence="2">
    <location>
        <begin position="70"/>
        <end position="91"/>
    </location>
</feature>
<protein>
    <recommendedName>
        <fullName evidence="1">ATP synthase protein I</fullName>
    </recommendedName>
</protein>
<dbReference type="PIRSF" id="PIRSF032126">
    <property type="entry name" value="F0F1_ATP_synthase_subunit_I"/>
    <property type="match status" value="1"/>
</dbReference>
<dbReference type="InterPro" id="IPR032820">
    <property type="entry name" value="ATPase_put"/>
</dbReference>
<dbReference type="GO" id="GO:1902600">
    <property type="term" value="P:proton transmembrane transport"/>
    <property type="evidence" value="ECO:0007669"/>
    <property type="project" value="UniProtKB-KW"/>
</dbReference>
<proteinExistence type="inferred from homology"/>
<keyword evidence="1" id="KW-0406">Ion transport</keyword>
<dbReference type="EMBL" id="CP062222">
    <property type="protein sequence ID" value="QTC92363.1"/>
    <property type="molecule type" value="Genomic_DNA"/>
</dbReference>
<dbReference type="RefSeq" id="WP_207931646.1">
    <property type="nucleotide sequence ID" value="NZ_CP062222.1"/>
</dbReference>
<keyword evidence="1 2" id="KW-0472">Membrane</keyword>
<dbReference type="AlphaFoldDB" id="A0A975GWY2"/>
<dbReference type="KEGG" id="bgoe:IFJ75_05595"/>